<sequence>LTLRHSSPPLRLSFRGGNRNDMGTLVKQVLQAFFPGKCYDEIIVRHNFENVGCLKLALSKCLGYGIIVGSTLVKVPQIVKIVQTQSGEGISVTSVLMELMGMTATAAYSYAQRYPFSSWGEGLFLMLETALIAALVMRYRGQTSRVVGFTASYTCLLAMLMMKVVPVPVLWSAQLLSLPVIICGKLMQVWSNYRQGHTGQLSLITSALLFLGGVARIFTSLTETGDPLIVVTFCLATIANSLIFGQVLYYWDATNKRVQKKTK</sequence>
<feature type="non-terminal residue" evidence="10">
    <location>
        <position position="263"/>
    </location>
</feature>
<dbReference type="PIRSF" id="PIRSF023381">
    <property type="entry name" value="MannP-dilichol_defect-1p"/>
    <property type="match status" value="1"/>
</dbReference>
<evidence type="ECO:0000256" key="7">
    <source>
        <dbReference type="ARBA" id="ARBA00038475"/>
    </source>
</evidence>
<name>A0A131ZAC2_RHIAP</name>
<evidence type="ECO:0000256" key="3">
    <source>
        <dbReference type="ARBA" id="ARBA00022692"/>
    </source>
</evidence>
<evidence type="ECO:0000313" key="10">
    <source>
        <dbReference type="EMBL" id="JAP88293.1"/>
    </source>
</evidence>
<keyword evidence="6 9" id="KW-0472">Membrane</keyword>
<feature type="transmembrane region" description="Helical" evidence="9">
    <location>
        <begin position="201"/>
        <end position="222"/>
    </location>
</feature>
<keyword evidence="4" id="KW-0677">Repeat</keyword>
<proteinExistence type="inferred from homology"/>
<dbReference type="Gene3D" id="1.20.1280.290">
    <property type="match status" value="2"/>
</dbReference>
<dbReference type="Pfam" id="PF04193">
    <property type="entry name" value="PQ-loop"/>
    <property type="match status" value="2"/>
</dbReference>
<reference evidence="10" key="1">
    <citation type="journal article" date="2016" name="Ticks Tick Borne Dis.">
        <title>De novo assembly and annotation of the salivary gland transcriptome of Rhipicephalus appendiculatus male and female ticks during blood feeding.</title>
        <authorList>
            <person name="de Castro M.H."/>
            <person name="de Klerk D."/>
            <person name="Pienaar R."/>
            <person name="Latif A.A."/>
            <person name="Rees D.J."/>
            <person name="Mans B.J."/>
        </authorList>
    </citation>
    <scope>NUCLEOTIDE SEQUENCE</scope>
    <source>
        <tissue evidence="10">Salivary glands</tissue>
    </source>
</reference>
<accession>A0A131ZAC2</accession>
<evidence type="ECO:0000256" key="2">
    <source>
        <dbReference type="ARBA" id="ARBA00022448"/>
    </source>
</evidence>
<dbReference type="InterPro" id="IPR016817">
    <property type="entry name" value="MannP-dilichol_defect-1"/>
</dbReference>
<keyword evidence="2" id="KW-0813">Transport</keyword>
<dbReference type="PANTHER" id="PTHR12226:SF2">
    <property type="entry name" value="MANNOSE-P-DOLICHOL UTILIZATION DEFECT 1 PROTEIN"/>
    <property type="match status" value="1"/>
</dbReference>
<dbReference type="SMART" id="SM00679">
    <property type="entry name" value="CTNS"/>
    <property type="match status" value="2"/>
</dbReference>
<evidence type="ECO:0000256" key="6">
    <source>
        <dbReference type="ARBA" id="ARBA00023136"/>
    </source>
</evidence>
<comment type="similarity">
    <text evidence="7">Belongs to the MPDU1 (TC 2.A.43.3) family.</text>
</comment>
<dbReference type="GO" id="GO:0016020">
    <property type="term" value="C:membrane"/>
    <property type="evidence" value="ECO:0007669"/>
    <property type="project" value="UniProtKB-SubCell"/>
</dbReference>
<dbReference type="PANTHER" id="PTHR12226">
    <property type="entry name" value="MANNOSE-P-DOLICHOL UTILIZATION DEFECT 1 LEC35 -RELATED"/>
    <property type="match status" value="1"/>
</dbReference>
<dbReference type="AlphaFoldDB" id="A0A131ZAC2"/>
<dbReference type="EMBL" id="GEDV01000264">
    <property type="protein sequence ID" value="JAP88293.1"/>
    <property type="molecule type" value="Transcribed_RNA"/>
</dbReference>
<feature type="non-terminal residue" evidence="10">
    <location>
        <position position="1"/>
    </location>
</feature>
<feature type="transmembrane region" description="Helical" evidence="9">
    <location>
        <begin position="171"/>
        <end position="189"/>
    </location>
</feature>
<dbReference type="FunFam" id="1.20.1280.290:FF:000006">
    <property type="entry name" value="mannose-P-dolichol utilization defect 1 protein"/>
    <property type="match status" value="1"/>
</dbReference>
<protein>
    <recommendedName>
        <fullName evidence="8">Mannose-P-dolichol utilization defect 1 protein homolog</fullName>
    </recommendedName>
</protein>
<evidence type="ECO:0000256" key="4">
    <source>
        <dbReference type="ARBA" id="ARBA00022737"/>
    </source>
</evidence>
<evidence type="ECO:0000256" key="8">
    <source>
        <dbReference type="ARBA" id="ARBA00067517"/>
    </source>
</evidence>
<feature type="transmembrane region" description="Helical" evidence="9">
    <location>
        <begin position="228"/>
        <end position="251"/>
    </location>
</feature>
<evidence type="ECO:0000256" key="1">
    <source>
        <dbReference type="ARBA" id="ARBA00004141"/>
    </source>
</evidence>
<keyword evidence="3 9" id="KW-0812">Transmembrane</keyword>
<organism evidence="10">
    <name type="scientific">Rhipicephalus appendiculatus</name>
    <name type="common">Brown ear tick</name>
    <dbReference type="NCBI Taxonomy" id="34631"/>
    <lineage>
        <taxon>Eukaryota</taxon>
        <taxon>Metazoa</taxon>
        <taxon>Ecdysozoa</taxon>
        <taxon>Arthropoda</taxon>
        <taxon>Chelicerata</taxon>
        <taxon>Arachnida</taxon>
        <taxon>Acari</taxon>
        <taxon>Parasitiformes</taxon>
        <taxon>Ixodida</taxon>
        <taxon>Ixodoidea</taxon>
        <taxon>Ixodidae</taxon>
        <taxon>Rhipicephalinae</taxon>
        <taxon>Rhipicephalus</taxon>
        <taxon>Rhipicephalus</taxon>
    </lineage>
</organism>
<evidence type="ECO:0000256" key="5">
    <source>
        <dbReference type="ARBA" id="ARBA00022989"/>
    </source>
</evidence>
<keyword evidence="5 9" id="KW-1133">Transmembrane helix</keyword>
<comment type="subcellular location">
    <subcellularLocation>
        <location evidence="1">Membrane</location>
        <topology evidence="1">Multi-pass membrane protein</topology>
    </subcellularLocation>
</comment>
<dbReference type="InterPro" id="IPR006603">
    <property type="entry name" value="PQ-loop_rpt"/>
</dbReference>
<evidence type="ECO:0000256" key="9">
    <source>
        <dbReference type="SAM" id="Phobius"/>
    </source>
</evidence>